<dbReference type="InterPro" id="IPR050326">
    <property type="entry name" value="NAD_dep_DNA_ligaseB"/>
</dbReference>
<reference evidence="12 13" key="1">
    <citation type="submission" date="2020-11" db="EMBL/GenBank/DDBJ databases">
        <title>Taxonomic investigation of Rahnella spp.</title>
        <authorList>
            <person name="Lee S.D."/>
        </authorList>
    </citation>
    <scope>NUCLEOTIDE SEQUENCE [LARGE SCALE GENOMIC DNA]</scope>
    <source>
        <strain evidence="12 13">SAP-10</strain>
    </source>
</reference>
<dbReference type="InterPro" id="IPR013840">
    <property type="entry name" value="DNAligase_N"/>
</dbReference>
<dbReference type="InterPro" id="IPR010994">
    <property type="entry name" value="RuvA_2-like"/>
</dbReference>
<dbReference type="Pfam" id="PF01653">
    <property type="entry name" value="DNA_ligase_aden"/>
    <property type="match status" value="1"/>
</dbReference>
<dbReference type="Pfam" id="PF03120">
    <property type="entry name" value="OB_DNA_ligase"/>
    <property type="match status" value="1"/>
</dbReference>
<evidence type="ECO:0000259" key="11">
    <source>
        <dbReference type="SMART" id="SM00532"/>
    </source>
</evidence>
<comment type="function">
    <text evidence="8">Catalyzes the formation of phosphodiester linkages between 5'-phosphoryl and 3'-hydroxyl groups in double-stranded DNA using NAD as a coenzyme and as the energy source for the reaction.</text>
</comment>
<dbReference type="Gene3D" id="3.30.470.30">
    <property type="entry name" value="DNA ligase/mRNA capping enzyme"/>
    <property type="match status" value="1"/>
</dbReference>
<feature type="domain" description="NAD-dependent DNA ligase N-terminal" evidence="11">
    <location>
        <begin position="34"/>
        <end position="432"/>
    </location>
</feature>
<keyword evidence="9" id="KW-0732">Signal</keyword>
<keyword evidence="3 8" id="KW-0227">DNA damage</keyword>
<feature type="signal peptide" evidence="9">
    <location>
        <begin position="1"/>
        <end position="19"/>
    </location>
</feature>
<dbReference type="Gene3D" id="1.10.287.610">
    <property type="entry name" value="Helix hairpin bin"/>
    <property type="match status" value="1"/>
</dbReference>
<evidence type="ECO:0000256" key="9">
    <source>
        <dbReference type="SAM" id="SignalP"/>
    </source>
</evidence>
<feature type="domain" description="Helix-hairpin-helix DNA-binding motif class 1" evidence="10">
    <location>
        <begin position="524"/>
        <end position="543"/>
    </location>
</feature>
<evidence type="ECO:0000313" key="12">
    <source>
        <dbReference type="EMBL" id="MBF7958648.1"/>
    </source>
</evidence>
<dbReference type="PANTHER" id="PTHR47810:SF1">
    <property type="entry name" value="DNA LIGASE B"/>
    <property type="match status" value="1"/>
</dbReference>
<comment type="catalytic activity">
    <reaction evidence="7 8">
        <text>NAD(+) + (deoxyribonucleotide)n-3'-hydroxyl + 5'-phospho-(deoxyribonucleotide)m = (deoxyribonucleotide)n+m + AMP + beta-nicotinamide D-nucleotide.</text>
        <dbReference type="EC" id="6.5.1.2"/>
    </reaction>
</comment>
<dbReference type="SMART" id="SM00278">
    <property type="entry name" value="HhH1"/>
    <property type="match status" value="3"/>
</dbReference>
<dbReference type="InterPro" id="IPR003583">
    <property type="entry name" value="Hlx-hairpin-Hlx_DNA-bd_motif"/>
</dbReference>
<dbReference type="SUPFAM" id="SSF50249">
    <property type="entry name" value="Nucleic acid-binding proteins"/>
    <property type="match status" value="1"/>
</dbReference>
<evidence type="ECO:0000256" key="5">
    <source>
        <dbReference type="ARBA" id="ARBA00023027"/>
    </source>
</evidence>
<dbReference type="Gene3D" id="1.10.150.20">
    <property type="entry name" value="5' to 3' exonuclease, C-terminal subdomain"/>
    <property type="match status" value="1"/>
</dbReference>
<keyword evidence="13" id="KW-1185">Reference proteome</keyword>
<proteinExistence type="inferred from homology"/>
<comment type="similarity">
    <text evidence="8">Belongs to the NAD-dependent DNA ligase family. LigB subfamily.</text>
</comment>
<evidence type="ECO:0000256" key="8">
    <source>
        <dbReference type="HAMAP-Rule" id="MF_01587"/>
    </source>
</evidence>
<evidence type="ECO:0000256" key="2">
    <source>
        <dbReference type="ARBA" id="ARBA00022705"/>
    </source>
</evidence>
<dbReference type="Gene3D" id="2.40.50.140">
    <property type="entry name" value="Nucleic acid-binding proteins"/>
    <property type="match status" value="1"/>
</dbReference>
<feature type="active site" description="N6-AMP-lysine intermediate" evidence="8">
    <location>
        <position position="130"/>
    </location>
</feature>
<dbReference type="NCBIfam" id="NF005987">
    <property type="entry name" value="PRK08097.1"/>
    <property type="match status" value="1"/>
</dbReference>
<dbReference type="GO" id="GO:0003911">
    <property type="term" value="F:DNA ligase (NAD+) activity"/>
    <property type="evidence" value="ECO:0007669"/>
    <property type="project" value="UniProtKB-EC"/>
</dbReference>
<dbReference type="EMBL" id="JADOBH010000009">
    <property type="protein sequence ID" value="MBF7958648.1"/>
    <property type="molecule type" value="Genomic_DNA"/>
</dbReference>
<evidence type="ECO:0000256" key="4">
    <source>
        <dbReference type="ARBA" id="ARBA00022842"/>
    </source>
</evidence>
<dbReference type="HAMAP" id="MF_01587">
    <property type="entry name" value="DNA_ligase_B"/>
    <property type="match status" value="1"/>
</dbReference>
<dbReference type="PANTHER" id="PTHR47810">
    <property type="entry name" value="DNA LIGASE"/>
    <property type="match status" value="1"/>
</dbReference>
<evidence type="ECO:0000256" key="6">
    <source>
        <dbReference type="ARBA" id="ARBA00023204"/>
    </source>
</evidence>
<sequence length="565" mass="62769">MRQFIFLICLFSFTFSVSGQDMPPQECPAWSSSRLSQETRHLTDQLTRWDTAYHQSGSSPIEDSVYDQLRQKQRVWLQCASQPVPEVTVPAVDTAEFLHPVAHTGLHKMKDKQAVSNWMKGRKNLSIQPKIDGVAVSLVYRYGQLAALISRGNGEKGQNWTSKAASIPAIPLTIPDVSPELVLQGELYLKMTGHQQSVDGGMNARSKVAGAMRRTSASDILKQVGVFIWSWPDGPILMSDHLEKLSRFGFPVVAQFTLPVSTPEEVEKWREHWFRQALPFATDGVVIRQEEEPAGKYWQNTPPTWAVAWKYPPARQLTDVTGITTTTGRSGKVTVILNLNPLRLDDKLVSKVSVGSVSRFRQWDVLPGDQVAITLAGQGIPRLDEVTWRVSERSPVSLPDPQRYNAFSCFTPGPGCEAQFLSRLIWLSGPEALDMAGFGGATWQKLLDAIPADSLISWLALNEKDLAAVPGIGVKQAQKLMAQIHFAREKDLRHWLSALGFPSYALKFAGQQQGWSQLKQLTSHDWAKAAGMGEKRAAQVFDFIHHPAVMAITGALQQAQLPAFR</sequence>
<dbReference type="SUPFAM" id="SSF47781">
    <property type="entry name" value="RuvA domain 2-like"/>
    <property type="match status" value="1"/>
</dbReference>
<keyword evidence="5 8" id="KW-0520">NAD</keyword>
<evidence type="ECO:0000256" key="3">
    <source>
        <dbReference type="ARBA" id="ARBA00022763"/>
    </source>
</evidence>
<keyword evidence="6 8" id="KW-0234">DNA repair</keyword>
<dbReference type="RefSeq" id="WP_195818200.1">
    <property type="nucleotide sequence ID" value="NZ_JADOBH010000009.1"/>
</dbReference>
<evidence type="ECO:0000313" key="13">
    <source>
        <dbReference type="Proteomes" id="UP000600307"/>
    </source>
</evidence>
<keyword evidence="4" id="KW-0460">Magnesium</keyword>
<protein>
    <recommendedName>
        <fullName evidence="8">DNA ligase B</fullName>
        <ecNumber evidence="8">6.5.1.2</ecNumber>
    </recommendedName>
    <alternativeName>
        <fullName evidence="8">Polydeoxyribonucleotide synthase [NAD(+)] B</fullName>
    </alternativeName>
</protein>
<organism evidence="12 13">
    <name type="scientific">Rahnella victoriana</name>
    <dbReference type="NCBI Taxonomy" id="1510570"/>
    <lineage>
        <taxon>Bacteria</taxon>
        <taxon>Pseudomonadati</taxon>
        <taxon>Pseudomonadota</taxon>
        <taxon>Gammaproteobacteria</taxon>
        <taxon>Enterobacterales</taxon>
        <taxon>Yersiniaceae</taxon>
        <taxon>Rahnella</taxon>
    </lineage>
</organism>
<dbReference type="CDD" id="cd09487">
    <property type="entry name" value="SAM_superfamily"/>
    <property type="match status" value="1"/>
</dbReference>
<keyword evidence="1 8" id="KW-0436">Ligase</keyword>
<evidence type="ECO:0000259" key="10">
    <source>
        <dbReference type="SMART" id="SM00278"/>
    </source>
</evidence>
<dbReference type="InterPro" id="IPR020923">
    <property type="entry name" value="DNA_ligase_B"/>
</dbReference>
<dbReference type="SUPFAM" id="SSF56091">
    <property type="entry name" value="DNA ligase/mRNA capping enzyme, catalytic domain"/>
    <property type="match status" value="1"/>
</dbReference>
<accession>A0ABS0DYY3</accession>
<feature type="domain" description="Helix-hairpin-helix DNA-binding motif class 1" evidence="10">
    <location>
        <begin position="464"/>
        <end position="483"/>
    </location>
</feature>
<feature type="chain" id="PRO_5046698211" description="DNA ligase B" evidence="9">
    <location>
        <begin position="20"/>
        <end position="565"/>
    </location>
</feature>
<comment type="caution">
    <text evidence="12">The sequence shown here is derived from an EMBL/GenBank/DDBJ whole genome shotgun (WGS) entry which is preliminary data.</text>
</comment>
<evidence type="ECO:0000256" key="7">
    <source>
        <dbReference type="ARBA" id="ARBA00034005"/>
    </source>
</evidence>
<dbReference type="InterPro" id="IPR013839">
    <property type="entry name" value="DNAligase_adenylation"/>
</dbReference>
<dbReference type="Proteomes" id="UP000600307">
    <property type="component" value="Unassembled WGS sequence"/>
</dbReference>
<dbReference type="InterPro" id="IPR004150">
    <property type="entry name" value="NAD_DNA_ligase_OB"/>
</dbReference>
<dbReference type="InterPro" id="IPR012340">
    <property type="entry name" value="NA-bd_OB-fold"/>
</dbReference>
<name>A0ABS0DYY3_9GAMM</name>
<dbReference type="SMART" id="SM00532">
    <property type="entry name" value="LIGANc"/>
    <property type="match status" value="1"/>
</dbReference>
<dbReference type="EC" id="6.5.1.2" evidence="8"/>
<gene>
    <name evidence="8 12" type="primary">ligB</name>
    <name evidence="12" type="ORF">IV431_24165</name>
</gene>
<dbReference type="Pfam" id="PF14520">
    <property type="entry name" value="HHH_5"/>
    <property type="match status" value="1"/>
</dbReference>
<feature type="domain" description="Helix-hairpin-helix DNA-binding motif class 1" evidence="10">
    <location>
        <begin position="430"/>
        <end position="449"/>
    </location>
</feature>
<evidence type="ECO:0000256" key="1">
    <source>
        <dbReference type="ARBA" id="ARBA00022598"/>
    </source>
</evidence>
<keyword evidence="2 8" id="KW-0235">DNA replication</keyword>